<keyword evidence="2" id="KW-0614">Plasmid</keyword>
<geneLocation type="plasmid" evidence="3">
    <name>pdfe dna</name>
</geneLocation>
<keyword evidence="1" id="KW-0472">Membrane</keyword>
<accession>A0A2Z6B3X0</accession>
<dbReference type="EMBL" id="AP017379">
    <property type="protein sequence ID" value="BBD10128.1"/>
    <property type="molecule type" value="Genomic_DNA"/>
</dbReference>
<protein>
    <submittedName>
        <fullName evidence="2">Uncharacterized protein</fullName>
    </submittedName>
</protein>
<keyword evidence="1" id="KW-1133">Transmembrane helix</keyword>
<evidence type="ECO:0000313" key="2">
    <source>
        <dbReference type="EMBL" id="BBD10128.1"/>
    </source>
</evidence>
<dbReference type="AlphaFoldDB" id="A0A2Z6B3X0"/>
<dbReference type="KEGG" id="dfl:DFE_A0027"/>
<evidence type="ECO:0000313" key="3">
    <source>
        <dbReference type="Proteomes" id="UP000269883"/>
    </source>
</evidence>
<proteinExistence type="predicted"/>
<reference evidence="2 3" key="1">
    <citation type="journal article" date="2018" name="Sci. Adv.">
        <title>Multi-heme cytochromes provide a pathway for survival in energy-limited environments.</title>
        <authorList>
            <person name="Deng X."/>
            <person name="Dohmae N."/>
            <person name="Nealson K.H."/>
            <person name="Hashimoto K."/>
            <person name="Okamoto A."/>
        </authorList>
    </citation>
    <scope>NUCLEOTIDE SEQUENCE [LARGE SCALE GENOMIC DNA]</scope>
    <source>
        <strain evidence="2 3">IS5</strain>
        <plasmid evidence="3">pdfe dna</plasmid>
    </source>
</reference>
<sequence length="73" mass="8066">MEAMKNPNALYLLMGIIWTGGAAVFLVVSLVYPEAIPTSLEPYKNITALFFIAILGVGLIRFALRKHDKDEAK</sequence>
<name>A0A2Z6B3X0_9BACT</name>
<organism evidence="2 3">
    <name type="scientific">Desulfovibrio ferrophilus</name>
    <dbReference type="NCBI Taxonomy" id="241368"/>
    <lineage>
        <taxon>Bacteria</taxon>
        <taxon>Pseudomonadati</taxon>
        <taxon>Thermodesulfobacteriota</taxon>
        <taxon>Desulfovibrionia</taxon>
        <taxon>Desulfovibrionales</taxon>
        <taxon>Desulfovibrionaceae</taxon>
        <taxon>Desulfovibrio</taxon>
    </lineage>
</organism>
<keyword evidence="3" id="KW-1185">Reference proteome</keyword>
<gene>
    <name evidence="2" type="ORF">DFE_A0027</name>
</gene>
<dbReference type="Proteomes" id="UP000269883">
    <property type="component" value="Plasmid pDFE"/>
</dbReference>
<feature type="transmembrane region" description="Helical" evidence="1">
    <location>
        <begin position="45"/>
        <end position="64"/>
    </location>
</feature>
<evidence type="ECO:0000256" key="1">
    <source>
        <dbReference type="SAM" id="Phobius"/>
    </source>
</evidence>
<keyword evidence="1" id="KW-0812">Transmembrane</keyword>
<feature type="transmembrane region" description="Helical" evidence="1">
    <location>
        <begin position="12"/>
        <end position="33"/>
    </location>
</feature>